<proteinExistence type="predicted"/>
<dbReference type="Proteomes" id="UP000826656">
    <property type="component" value="Unassembled WGS sequence"/>
</dbReference>
<dbReference type="PANTHER" id="PTHR31973:SF113">
    <property type="entry name" value="PROTEIN FAR1-RELATED SEQUENCE 5-LIKE"/>
    <property type="match status" value="1"/>
</dbReference>
<reference evidence="1 2" key="1">
    <citation type="journal article" date="2021" name="bioRxiv">
        <title>Chromosome-scale and haplotype-resolved genome assembly of a tetraploid potato cultivar.</title>
        <authorList>
            <person name="Sun H."/>
            <person name="Jiao W.-B."/>
            <person name="Krause K."/>
            <person name="Campoy J.A."/>
            <person name="Goel M."/>
            <person name="Folz-Donahue K."/>
            <person name="Kukat C."/>
            <person name="Huettel B."/>
            <person name="Schneeberger K."/>
        </authorList>
    </citation>
    <scope>NUCLEOTIDE SEQUENCE [LARGE SCALE GENOMIC DNA]</scope>
    <source>
        <strain evidence="1">SolTubOtavaFocal</strain>
        <tissue evidence="1">Leaves</tissue>
    </source>
</reference>
<dbReference type="PANTHER" id="PTHR31973">
    <property type="entry name" value="POLYPROTEIN, PUTATIVE-RELATED"/>
    <property type="match status" value="1"/>
</dbReference>
<keyword evidence="2" id="KW-1185">Reference proteome</keyword>
<gene>
    <name evidence="1" type="ORF">KY290_035904</name>
</gene>
<comment type="caution">
    <text evidence="1">The sequence shown here is derived from an EMBL/GenBank/DDBJ whole genome shotgun (WGS) entry which is preliminary data.</text>
</comment>
<evidence type="ECO:0000313" key="2">
    <source>
        <dbReference type="Proteomes" id="UP000826656"/>
    </source>
</evidence>
<protein>
    <submittedName>
        <fullName evidence="1">Uncharacterized protein</fullName>
    </submittedName>
</protein>
<dbReference type="EMBL" id="JAIVGD010000028">
    <property type="protein sequence ID" value="KAH0737199.1"/>
    <property type="molecule type" value="Genomic_DNA"/>
</dbReference>
<sequence length="216" mass="24589">MGVKLYVEIKKQEVGFSMYPLCVDTSDKSEEEAQGFDSNSGAIVCIEGGKRDANALSIVESKIGDSYYIPEMEIANYISDTNITKVERKQLYKDKATFVVVMTKYKIKNSFNFRVKRSDTKRNASVRKNTDIFKVRYFNSEHTCPLRDRVLSKVQATVGFIGGVTAPKLVNHKRKHTPNDIIDDIREMYGVEISYQQAWRAKERALELIRGNPADA</sequence>
<organism evidence="1 2">
    <name type="scientific">Solanum tuberosum</name>
    <name type="common">Potato</name>
    <dbReference type="NCBI Taxonomy" id="4113"/>
    <lineage>
        <taxon>Eukaryota</taxon>
        <taxon>Viridiplantae</taxon>
        <taxon>Streptophyta</taxon>
        <taxon>Embryophyta</taxon>
        <taxon>Tracheophyta</taxon>
        <taxon>Spermatophyta</taxon>
        <taxon>Magnoliopsida</taxon>
        <taxon>eudicotyledons</taxon>
        <taxon>Gunneridae</taxon>
        <taxon>Pentapetalae</taxon>
        <taxon>asterids</taxon>
        <taxon>lamiids</taxon>
        <taxon>Solanales</taxon>
        <taxon>Solanaceae</taxon>
        <taxon>Solanoideae</taxon>
        <taxon>Solaneae</taxon>
        <taxon>Solanum</taxon>
    </lineage>
</organism>
<accession>A0ABQ7TRA9</accession>
<name>A0ABQ7TRA9_SOLTU</name>
<evidence type="ECO:0000313" key="1">
    <source>
        <dbReference type="EMBL" id="KAH0737199.1"/>
    </source>
</evidence>